<proteinExistence type="predicted"/>
<dbReference type="Proteomes" id="UP000219688">
    <property type="component" value="Unassembled WGS sequence"/>
</dbReference>
<name>A0A285VEC6_9MICO</name>
<protein>
    <submittedName>
        <fullName evidence="1">Lincosamide nucleotidyltransferase A/C/D/E</fullName>
    </submittedName>
</protein>
<dbReference type="InterPro" id="IPR019646">
    <property type="entry name" value="Aminoglyc_AdlTrfase"/>
</dbReference>
<organism evidence="1 2">
    <name type="scientific">Ornithinimicrobium cerasi</name>
    <dbReference type="NCBI Taxonomy" id="2248773"/>
    <lineage>
        <taxon>Bacteria</taxon>
        <taxon>Bacillati</taxon>
        <taxon>Actinomycetota</taxon>
        <taxon>Actinomycetes</taxon>
        <taxon>Micrococcales</taxon>
        <taxon>Ornithinimicrobiaceae</taxon>
        <taxon>Ornithinimicrobium</taxon>
    </lineage>
</organism>
<dbReference type="AlphaFoldDB" id="A0A285VEC6"/>
<dbReference type="GO" id="GO:0016740">
    <property type="term" value="F:transferase activity"/>
    <property type="evidence" value="ECO:0007669"/>
    <property type="project" value="UniProtKB-KW"/>
</dbReference>
<dbReference type="Pfam" id="PF10706">
    <property type="entry name" value="Aminoglyc_resit"/>
    <property type="match status" value="1"/>
</dbReference>
<gene>
    <name evidence="1" type="ORF">SAMN05421879_101532</name>
</gene>
<evidence type="ECO:0000313" key="2">
    <source>
        <dbReference type="Proteomes" id="UP000219688"/>
    </source>
</evidence>
<keyword evidence="1" id="KW-0808">Transferase</keyword>
<sequence>MDEAPGTGAAEVARIIDRVEACGAVYQVNGGWGVDGLVGRQTRPHRDLDIVLDDAHETGLVSWLESRGYRVQEDWRPVRVELAGPDGRVDVHPMRLDVYGDGIQQGLGEDQFLHAARDRTLGRIGGRAVVVATAGHQRALRRGYPLRDVDRHDLAQLDRWEASRR</sequence>
<keyword evidence="2" id="KW-1185">Reference proteome</keyword>
<dbReference type="RefSeq" id="WP_097186702.1">
    <property type="nucleotide sequence ID" value="NZ_OBQK01000001.1"/>
</dbReference>
<reference evidence="2" key="1">
    <citation type="submission" date="2017-08" db="EMBL/GenBank/DDBJ databases">
        <authorList>
            <person name="Varghese N."/>
            <person name="Submissions S."/>
        </authorList>
    </citation>
    <scope>NUCLEOTIDE SEQUENCE [LARGE SCALE GENOMIC DNA]</scope>
    <source>
        <strain evidence="2">USBA17B2</strain>
    </source>
</reference>
<dbReference type="EMBL" id="OBQK01000001">
    <property type="protein sequence ID" value="SOC52410.1"/>
    <property type="molecule type" value="Genomic_DNA"/>
</dbReference>
<accession>A0A285VEC6</accession>
<evidence type="ECO:0000313" key="1">
    <source>
        <dbReference type="EMBL" id="SOC52410.1"/>
    </source>
</evidence>
<dbReference type="Gene3D" id="3.30.460.40">
    <property type="match status" value="1"/>
</dbReference>